<organism evidence="1 2">
    <name type="scientific">Mycteria americana</name>
    <name type="common">Wood stork</name>
    <dbReference type="NCBI Taxonomy" id="33587"/>
    <lineage>
        <taxon>Eukaryota</taxon>
        <taxon>Metazoa</taxon>
        <taxon>Chordata</taxon>
        <taxon>Craniata</taxon>
        <taxon>Vertebrata</taxon>
        <taxon>Euteleostomi</taxon>
        <taxon>Archelosauria</taxon>
        <taxon>Archosauria</taxon>
        <taxon>Dinosauria</taxon>
        <taxon>Saurischia</taxon>
        <taxon>Theropoda</taxon>
        <taxon>Coelurosauria</taxon>
        <taxon>Aves</taxon>
        <taxon>Neognathae</taxon>
        <taxon>Neoaves</taxon>
        <taxon>Aequornithes</taxon>
        <taxon>Ciconiiformes</taxon>
        <taxon>Ciconiidae</taxon>
        <taxon>Mycteria</taxon>
    </lineage>
</organism>
<accession>A0AAN7NKR0</accession>
<protein>
    <submittedName>
        <fullName evidence="1">Uncharacterized protein</fullName>
    </submittedName>
</protein>
<gene>
    <name evidence="1" type="ORF">QYF61_002665</name>
</gene>
<sequence length="87" mass="9413">MRRQFLQENAVGNSVKGFTEVEVQDLALGLIELHEVGMGPLLKPVKVPLDGIPSLKCINCTTHLGVICKPAESALNPTVYVVDEEAK</sequence>
<dbReference type="EMBL" id="JAUNZN010000001">
    <property type="protein sequence ID" value="KAK4829273.1"/>
    <property type="molecule type" value="Genomic_DNA"/>
</dbReference>
<dbReference type="AlphaFoldDB" id="A0AAN7NKR0"/>
<comment type="caution">
    <text evidence="1">The sequence shown here is derived from an EMBL/GenBank/DDBJ whole genome shotgun (WGS) entry which is preliminary data.</text>
</comment>
<evidence type="ECO:0000313" key="2">
    <source>
        <dbReference type="Proteomes" id="UP001333110"/>
    </source>
</evidence>
<name>A0AAN7NKR0_MYCAM</name>
<reference evidence="1 2" key="1">
    <citation type="journal article" date="2023" name="J. Hered.">
        <title>Chromosome-level genome of the wood stork (Mycteria americana) provides insight into avian chromosome evolution.</title>
        <authorList>
            <person name="Flamio R. Jr."/>
            <person name="Ramstad K.M."/>
        </authorList>
    </citation>
    <scope>NUCLEOTIDE SEQUENCE [LARGE SCALE GENOMIC DNA]</scope>
    <source>
        <strain evidence="1">JAX WOST 10</strain>
    </source>
</reference>
<keyword evidence="2" id="KW-1185">Reference proteome</keyword>
<evidence type="ECO:0000313" key="1">
    <source>
        <dbReference type="EMBL" id="KAK4829273.1"/>
    </source>
</evidence>
<dbReference type="Proteomes" id="UP001333110">
    <property type="component" value="Unassembled WGS sequence"/>
</dbReference>
<proteinExistence type="predicted"/>